<proteinExistence type="predicted"/>
<gene>
    <name evidence="1" type="ORF">METZ01_LOCUS161641</name>
</gene>
<accession>A0A382B6B7</accession>
<sequence>MTGLINLKFNSMPYYHIYINLLHNIYFGM</sequence>
<organism evidence="1">
    <name type="scientific">marine metagenome</name>
    <dbReference type="NCBI Taxonomy" id="408172"/>
    <lineage>
        <taxon>unclassified sequences</taxon>
        <taxon>metagenomes</taxon>
        <taxon>ecological metagenomes</taxon>
    </lineage>
</organism>
<dbReference type="AlphaFoldDB" id="A0A382B6B7"/>
<evidence type="ECO:0000313" key="1">
    <source>
        <dbReference type="EMBL" id="SVB08787.1"/>
    </source>
</evidence>
<name>A0A382B6B7_9ZZZZ</name>
<reference evidence="1" key="1">
    <citation type="submission" date="2018-05" db="EMBL/GenBank/DDBJ databases">
        <authorList>
            <person name="Lanie J.A."/>
            <person name="Ng W.-L."/>
            <person name="Kazmierczak K.M."/>
            <person name="Andrzejewski T.M."/>
            <person name="Davidsen T.M."/>
            <person name="Wayne K.J."/>
            <person name="Tettelin H."/>
            <person name="Glass J.I."/>
            <person name="Rusch D."/>
            <person name="Podicherti R."/>
            <person name="Tsui H.-C.T."/>
            <person name="Winkler M.E."/>
        </authorList>
    </citation>
    <scope>NUCLEOTIDE SEQUENCE</scope>
</reference>
<protein>
    <submittedName>
        <fullName evidence="1">Uncharacterized protein</fullName>
    </submittedName>
</protein>
<dbReference type="EMBL" id="UINC01028210">
    <property type="protein sequence ID" value="SVB08787.1"/>
    <property type="molecule type" value="Genomic_DNA"/>
</dbReference>